<evidence type="ECO:0000313" key="1">
    <source>
        <dbReference type="EMBL" id="CAB4126864.1"/>
    </source>
</evidence>
<dbReference type="EMBL" id="LR796208">
    <property type="protein sequence ID" value="CAB4126864.1"/>
    <property type="molecule type" value="Genomic_DNA"/>
</dbReference>
<name>A0A6J5KWN5_9CAUD</name>
<organism evidence="1">
    <name type="scientific">uncultured Caudovirales phage</name>
    <dbReference type="NCBI Taxonomy" id="2100421"/>
    <lineage>
        <taxon>Viruses</taxon>
        <taxon>Duplodnaviria</taxon>
        <taxon>Heunggongvirae</taxon>
        <taxon>Uroviricota</taxon>
        <taxon>Caudoviricetes</taxon>
        <taxon>Peduoviridae</taxon>
        <taxon>Maltschvirus</taxon>
        <taxon>Maltschvirus maltsch</taxon>
    </lineage>
</organism>
<protein>
    <submittedName>
        <fullName evidence="1">Uncharacterized protein</fullName>
    </submittedName>
</protein>
<reference evidence="1" key="1">
    <citation type="submission" date="2020-04" db="EMBL/GenBank/DDBJ databases">
        <authorList>
            <person name="Chiriac C."/>
            <person name="Salcher M."/>
            <person name="Ghai R."/>
            <person name="Kavagutti S V."/>
        </authorList>
    </citation>
    <scope>NUCLEOTIDE SEQUENCE</scope>
</reference>
<sequence>MQIGLGVVILQGCTPLVNSITRYDSCSTMYDYEISLIGAYDLTGHSDSYFQFQCPTILSYGTLKIEGSDIKPIIKKTEPNYSDLPCCLPF</sequence>
<proteinExistence type="predicted"/>
<gene>
    <name evidence="1" type="ORF">UFOVP84_29</name>
</gene>
<accession>A0A6J5KWN5</accession>